<proteinExistence type="inferred from homology"/>
<evidence type="ECO:0000256" key="7">
    <source>
        <dbReference type="ARBA" id="ARBA00023136"/>
    </source>
</evidence>
<dbReference type="PANTHER" id="PTHR30472">
    <property type="entry name" value="FERRIC ENTEROBACTIN TRANSPORT SYSTEM PERMEASE PROTEIN"/>
    <property type="match status" value="1"/>
</dbReference>
<comment type="caution">
    <text evidence="9">The sequence shown here is derived from an EMBL/GenBank/DDBJ whole genome shotgun (WGS) entry which is preliminary data.</text>
</comment>
<evidence type="ECO:0000256" key="3">
    <source>
        <dbReference type="ARBA" id="ARBA00022448"/>
    </source>
</evidence>
<protein>
    <submittedName>
        <fullName evidence="9">Iron ABC transporter permease</fullName>
    </submittedName>
</protein>
<feature type="transmembrane region" description="Helical" evidence="8">
    <location>
        <begin position="79"/>
        <end position="100"/>
    </location>
</feature>
<dbReference type="OrthoDB" id="9811975at2"/>
<dbReference type="PANTHER" id="PTHR30472:SF25">
    <property type="entry name" value="ABC TRANSPORTER PERMEASE PROTEIN MJ0876-RELATED"/>
    <property type="match status" value="1"/>
</dbReference>
<keyword evidence="7 8" id="KW-0472">Membrane</keyword>
<dbReference type="CDD" id="cd06550">
    <property type="entry name" value="TM_ABC_iron-siderophores_like"/>
    <property type="match status" value="1"/>
</dbReference>
<dbReference type="RefSeq" id="WP_147845381.1">
    <property type="nucleotide sequence ID" value="NZ_VDUZ01000002.1"/>
</dbReference>
<accession>A0A5C8PV05</accession>
<feature type="transmembrane region" description="Helical" evidence="8">
    <location>
        <begin position="264"/>
        <end position="291"/>
    </location>
</feature>
<keyword evidence="10" id="KW-1185">Reference proteome</keyword>
<keyword evidence="6 8" id="KW-1133">Transmembrane helix</keyword>
<feature type="transmembrane region" description="Helical" evidence="8">
    <location>
        <begin position="138"/>
        <end position="158"/>
    </location>
</feature>
<feature type="transmembrane region" description="Helical" evidence="8">
    <location>
        <begin position="303"/>
        <end position="323"/>
    </location>
</feature>
<keyword evidence="3" id="KW-0813">Transport</keyword>
<sequence length="359" mass="36244">MTVAVLKAGGGARRPGVVPVLLALAVLAAVAGLVGLALGPLRIGLADMLAAVAHRLGLADAGVAPQEEAVLFAIRLPRVLLSLAVGAALAASGAAMQGLFRNPLADPGLVGVSSGAALAAVATIVLGDKVLHLLDAAARSWALPAAAFVGGLAATELVRRFGLRDGQASVATILLAGVAINALCAAGIGFLTFVADEQQLRSLVFWTMGSLGAATWTALPLALPLIVIPTILIMRTTRALDAFALGEREAAHLGVDVERLKRRLLILVALATSASVSVCGIIGFVGLVVPHLLRLACGPGHRLVLPGAALLGAALLTAADLAARLAVAPAELPIGVVTALVGGPFFLWLLVRRLRLADS</sequence>
<keyword evidence="4" id="KW-1003">Cell membrane</keyword>
<comment type="similarity">
    <text evidence="2">Belongs to the binding-protein-dependent transport system permease family. FecCD subfamily.</text>
</comment>
<dbReference type="InterPro" id="IPR000522">
    <property type="entry name" value="ABC_transptr_permease_BtuC"/>
</dbReference>
<dbReference type="Proteomes" id="UP000321638">
    <property type="component" value="Unassembled WGS sequence"/>
</dbReference>
<evidence type="ECO:0000256" key="4">
    <source>
        <dbReference type="ARBA" id="ARBA00022475"/>
    </source>
</evidence>
<comment type="subcellular location">
    <subcellularLocation>
        <location evidence="1">Cell membrane</location>
        <topology evidence="1">Multi-pass membrane protein</topology>
    </subcellularLocation>
</comment>
<dbReference type="GO" id="GO:0022857">
    <property type="term" value="F:transmembrane transporter activity"/>
    <property type="evidence" value="ECO:0007669"/>
    <property type="project" value="InterPro"/>
</dbReference>
<dbReference type="InterPro" id="IPR037294">
    <property type="entry name" value="ABC_BtuC-like"/>
</dbReference>
<feature type="transmembrane region" description="Helical" evidence="8">
    <location>
        <begin position="16"/>
        <end position="38"/>
    </location>
</feature>
<dbReference type="GO" id="GO:0033214">
    <property type="term" value="P:siderophore-iron import into cell"/>
    <property type="evidence" value="ECO:0007669"/>
    <property type="project" value="TreeGrafter"/>
</dbReference>
<feature type="transmembrane region" description="Helical" evidence="8">
    <location>
        <begin position="330"/>
        <end position="351"/>
    </location>
</feature>
<feature type="transmembrane region" description="Helical" evidence="8">
    <location>
        <begin position="170"/>
        <end position="193"/>
    </location>
</feature>
<evidence type="ECO:0000256" key="8">
    <source>
        <dbReference type="SAM" id="Phobius"/>
    </source>
</evidence>
<reference evidence="9 10" key="1">
    <citation type="submission" date="2019-06" db="EMBL/GenBank/DDBJ databases">
        <title>New taxonomy in bacterial strain CC-CFT640, isolated from vineyard.</title>
        <authorList>
            <person name="Lin S.-Y."/>
            <person name="Tsai C.-F."/>
            <person name="Young C.-C."/>
        </authorList>
    </citation>
    <scope>NUCLEOTIDE SEQUENCE [LARGE SCALE GENOMIC DNA]</scope>
    <source>
        <strain evidence="9 10">CC-CFT640</strain>
    </source>
</reference>
<organism evidence="9 10">
    <name type="scientific">Vineibacter terrae</name>
    <dbReference type="NCBI Taxonomy" id="2586908"/>
    <lineage>
        <taxon>Bacteria</taxon>
        <taxon>Pseudomonadati</taxon>
        <taxon>Pseudomonadota</taxon>
        <taxon>Alphaproteobacteria</taxon>
        <taxon>Hyphomicrobiales</taxon>
        <taxon>Vineibacter</taxon>
    </lineage>
</organism>
<evidence type="ECO:0000256" key="2">
    <source>
        <dbReference type="ARBA" id="ARBA00007935"/>
    </source>
</evidence>
<name>A0A5C8PV05_9HYPH</name>
<feature type="transmembrane region" description="Helical" evidence="8">
    <location>
        <begin position="107"/>
        <end position="126"/>
    </location>
</feature>
<keyword evidence="5 8" id="KW-0812">Transmembrane</keyword>
<dbReference type="GO" id="GO:0005886">
    <property type="term" value="C:plasma membrane"/>
    <property type="evidence" value="ECO:0007669"/>
    <property type="project" value="UniProtKB-SubCell"/>
</dbReference>
<evidence type="ECO:0000256" key="6">
    <source>
        <dbReference type="ARBA" id="ARBA00022989"/>
    </source>
</evidence>
<dbReference type="Gene3D" id="1.10.3470.10">
    <property type="entry name" value="ABC transporter involved in vitamin B12 uptake, BtuC"/>
    <property type="match status" value="1"/>
</dbReference>
<dbReference type="Pfam" id="PF01032">
    <property type="entry name" value="FecCD"/>
    <property type="match status" value="1"/>
</dbReference>
<feature type="transmembrane region" description="Helical" evidence="8">
    <location>
        <begin position="213"/>
        <end position="234"/>
    </location>
</feature>
<dbReference type="FunFam" id="1.10.3470.10:FF:000001">
    <property type="entry name" value="Vitamin B12 ABC transporter permease BtuC"/>
    <property type="match status" value="1"/>
</dbReference>
<evidence type="ECO:0000256" key="1">
    <source>
        <dbReference type="ARBA" id="ARBA00004651"/>
    </source>
</evidence>
<dbReference type="AlphaFoldDB" id="A0A5C8PV05"/>
<gene>
    <name evidence="9" type="ORF">FHP25_02890</name>
</gene>
<evidence type="ECO:0000313" key="10">
    <source>
        <dbReference type="Proteomes" id="UP000321638"/>
    </source>
</evidence>
<dbReference type="EMBL" id="VDUZ01000002">
    <property type="protein sequence ID" value="TXL82026.1"/>
    <property type="molecule type" value="Genomic_DNA"/>
</dbReference>
<evidence type="ECO:0000256" key="5">
    <source>
        <dbReference type="ARBA" id="ARBA00022692"/>
    </source>
</evidence>
<evidence type="ECO:0000313" key="9">
    <source>
        <dbReference type="EMBL" id="TXL82026.1"/>
    </source>
</evidence>
<dbReference type="SUPFAM" id="SSF81345">
    <property type="entry name" value="ABC transporter involved in vitamin B12 uptake, BtuC"/>
    <property type="match status" value="1"/>
</dbReference>